<dbReference type="PANTHER" id="PTHR10908">
    <property type="entry name" value="SEROTONIN N-ACETYLTRANSFERASE"/>
    <property type="match status" value="1"/>
</dbReference>
<dbReference type="AlphaFoldDB" id="A0AAJ1Q3Q4"/>
<dbReference type="CDD" id="cd04301">
    <property type="entry name" value="NAT_SF"/>
    <property type="match status" value="1"/>
</dbReference>
<accession>A0AAJ1Q3Q4</accession>
<dbReference type="RefSeq" id="WP_070609522.1">
    <property type="nucleotide sequence ID" value="NZ_JASOOE010000005.1"/>
</dbReference>
<proteinExistence type="predicted"/>
<keyword evidence="2" id="KW-0012">Acyltransferase</keyword>
<dbReference type="InterPro" id="IPR051635">
    <property type="entry name" value="SNAT-like"/>
</dbReference>
<dbReference type="Proteomes" id="UP001229251">
    <property type="component" value="Unassembled WGS sequence"/>
</dbReference>
<sequence>MMKTQIRPATYDDLAAIIEIESCNFPEGVATKPESYEDKLKNQPDHYLVMENQGQVVGFIEGFANAGKWVEDYMFEGSDQFDPEGEWEKLLTLAILPDYQSKGYGKQLMKAMIQVVKDRQQRGLSLTCLEHLVPYYERLGFSLGQLSGSKLGGLDWYDMYIEFD</sequence>
<evidence type="ECO:0000256" key="1">
    <source>
        <dbReference type="ARBA" id="ARBA00022679"/>
    </source>
</evidence>
<keyword evidence="1" id="KW-0808">Transferase</keyword>
<dbReference type="EMBL" id="JASOOE010000005">
    <property type="protein sequence ID" value="MDK7187088.1"/>
    <property type="molecule type" value="Genomic_DNA"/>
</dbReference>
<evidence type="ECO:0000259" key="3">
    <source>
        <dbReference type="PROSITE" id="PS51186"/>
    </source>
</evidence>
<evidence type="ECO:0000313" key="5">
    <source>
        <dbReference type="Proteomes" id="UP001229251"/>
    </source>
</evidence>
<dbReference type="Pfam" id="PF00583">
    <property type="entry name" value="Acetyltransf_1"/>
    <property type="match status" value="1"/>
</dbReference>
<protein>
    <submittedName>
        <fullName evidence="4">GNAT family N-acetyltransferase</fullName>
    </submittedName>
</protein>
<dbReference type="SUPFAM" id="SSF55729">
    <property type="entry name" value="Acyl-CoA N-acyltransferases (Nat)"/>
    <property type="match status" value="1"/>
</dbReference>
<reference evidence="4" key="1">
    <citation type="submission" date="2023-05" db="EMBL/GenBank/DDBJ databases">
        <title>Cataloging the Phylogenetic Diversity of Human Bladder Bacteria.</title>
        <authorList>
            <person name="Du J."/>
        </authorList>
    </citation>
    <scope>NUCLEOTIDE SEQUENCE</scope>
    <source>
        <strain evidence="4">UMB1231</strain>
    </source>
</reference>
<evidence type="ECO:0000313" key="4">
    <source>
        <dbReference type="EMBL" id="MDK7187088.1"/>
    </source>
</evidence>
<dbReference type="GO" id="GO:0008080">
    <property type="term" value="F:N-acetyltransferase activity"/>
    <property type="evidence" value="ECO:0007669"/>
    <property type="project" value="UniProtKB-ARBA"/>
</dbReference>
<dbReference type="PANTHER" id="PTHR10908:SF0">
    <property type="entry name" value="SEROTONIN N-ACETYLTRANSFERASE"/>
    <property type="match status" value="1"/>
</dbReference>
<name>A0AAJ1Q3Q4_9LACT</name>
<dbReference type="Gene3D" id="3.40.630.30">
    <property type="match status" value="1"/>
</dbReference>
<organism evidence="4 5">
    <name type="scientific">Facklamia hominis</name>
    <dbReference type="NCBI Taxonomy" id="178214"/>
    <lineage>
        <taxon>Bacteria</taxon>
        <taxon>Bacillati</taxon>
        <taxon>Bacillota</taxon>
        <taxon>Bacilli</taxon>
        <taxon>Lactobacillales</taxon>
        <taxon>Aerococcaceae</taxon>
        <taxon>Facklamia</taxon>
    </lineage>
</organism>
<gene>
    <name evidence="4" type="ORF">QP433_03750</name>
</gene>
<dbReference type="InterPro" id="IPR000182">
    <property type="entry name" value="GNAT_dom"/>
</dbReference>
<feature type="domain" description="N-acetyltransferase" evidence="3">
    <location>
        <begin position="4"/>
        <end position="164"/>
    </location>
</feature>
<comment type="caution">
    <text evidence="4">The sequence shown here is derived from an EMBL/GenBank/DDBJ whole genome shotgun (WGS) entry which is preliminary data.</text>
</comment>
<dbReference type="InterPro" id="IPR016181">
    <property type="entry name" value="Acyl_CoA_acyltransferase"/>
</dbReference>
<evidence type="ECO:0000256" key="2">
    <source>
        <dbReference type="ARBA" id="ARBA00023315"/>
    </source>
</evidence>
<dbReference type="PROSITE" id="PS51186">
    <property type="entry name" value="GNAT"/>
    <property type="match status" value="1"/>
</dbReference>